<name>A0A915C190_PARUN</name>
<dbReference type="AlphaFoldDB" id="A0A915C190"/>
<reference evidence="3" key="1">
    <citation type="submission" date="2022-11" db="UniProtKB">
        <authorList>
            <consortium name="WormBaseParasite"/>
        </authorList>
    </citation>
    <scope>IDENTIFICATION</scope>
</reference>
<dbReference type="SUPFAM" id="SSF53756">
    <property type="entry name" value="UDP-Glycosyltransferase/glycogen phosphorylase"/>
    <property type="match status" value="1"/>
</dbReference>
<dbReference type="WBParaSite" id="PgR077_g024_t01">
    <property type="protein sequence ID" value="PgR077_g024_t01"/>
    <property type="gene ID" value="PgR077_g024"/>
</dbReference>
<evidence type="ECO:0000313" key="3">
    <source>
        <dbReference type="WBParaSite" id="PgR077_g024_t01"/>
    </source>
</evidence>
<sequence length="138" mass="15873">NGGSDRCTIGMIKYFVGAGHRVIWYTTMIDDYWRNENFGGVEIRGAKLALHPGDWYSQNVALAWQLVFSDLDPDLIVIDHSASCVPMIKWRFPSVKVLFYCHFPQQLVTPSRFFLYRWYSKAVGLLEGTLFNSADIIM</sequence>
<dbReference type="PANTHER" id="PTHR45918:SF2">
    <property type="entry name" value="ALPHA-1,3_1,6-MANNOSYLTRANSFERASE ALG2"/>
    <property type="match status" value="1"/>
</dbReference>
<dbReference type="PANTHER" id="PTHR45918">
    <property type="entry name" value="ALPHA-1,3/1,6-MANNOSYLTRANSFERASE ALG2"/>
    <property type="match status" value="1"/>
</dbReference>
<dbReference type="Pfam" id="PF13439">
    <property type="entry name" value="Glyco_transf_4"/>
    <property type="match status" value="1"/>
</dbReference>
<dbReference type="InterPro" id="IPR027054">
    <property type="entry name" value="ALG2"/>
</dbReference>
<dbReference type="GO" id="GO:0012505">
    <property type="term" value="C:endomembrane system"/>
    <property type="evidence" value="ECO:0007669"/>
    <property type="project" value="TreeGrafter"/>
</dbReference>
<feature type="domain" description="Glycosyltransferase subfamily 4-like N-terminal" evidence="1">
    <location>
        <begin position="2"/>
        <end position="123"/>
    </location>
</feature>
<evidence type="ECO:0000313" key="2">
    <source>
        <dbReference type="Proteomes" id="UP000887569"/>
    </source>
</evidence>
<organism evidence="2 3">
    <name type="scientific">Parascaris univalens</name>
    <name type="common">Nematode worm</name>
    <dbReference type="NCBI Taxonomy" id="6257"/>
    <lineage>
        <taxon>Eukaryota</taxon>
        <taxon>Metazoa</taxon>
        <taxon>Ecdysozoa</taxon>
        <taxon>Nematoda</taxon>
        <taxon>Chromadorea</taxon>
        <taxon>Rhabditida</taxon>
        <taxon>Spirurina</taxon>
        <taxon>Ascaridomorpha</taxon>
        <taxon>Ascaridoidea</taxon>
        <taxon>Ascarididae</taxon>
        <taxon>Parascaris</taxon>
    </lineage>
</organism>
<dbReference type="GO" id="GO:0004378">
    <property type="term" value="F:GDP-Man:Man(1)GlcNAc(2)-PP-Dol alpha-1,3-mannosyltransferase activity"/>
    <property type="evidence" value="ECO:0007669"/>
    <property type="project" value="InterPro"/>
</dbReference>
<dbReference type="InterPro" id="IPR028098">
    <property type="entry name" value="Glyco_trans_4-like_N"/>
</dbReference>
<keyword evidence="2" id="KW-1185">Reference proteome</keyword>
<dbReference type="Proteomes" id="UP000887569">
    <property type="component" value="Unplaced"/>
</dbReference>
<proteinExistence type="predicted"/>
<protein>
    <submittedName>
        <fullName evidence="3">Glycosyltransferase subfamily 4-like N-terminal domain-containing protein</fullName>
    </submittedName>
</protein>
<accession>A0A915C190</accession>
<evidence type="ECO:0000259" key="1">
    <source>
        <dbReference type="Pfam" id="PF13439"/>
    </source>
</evidence>